<gene>
    <name evidence="1" type="ORF">BK699_03340</name>
</gene>
<evidence type="ECO:0000313" key="2">
    <source>
        <dbReference type="Proteomes" id="UP000195152"/>
    </source>
</evidence>
<dbReference type="EMBL" id="NFCF01000037">
    <property type="protein sequence ID" value="OTW54387.1"/>
    <property type="molecule type" value="Genomic_DNA"/>
</dbReference>
<dbReference type="InterPro" id="IPR022118">
    <property type="entry name" value="Peptidase_C70_AvrRpt2"/>
</dbReference>
<accession>A0A242WDP2</accession>
<evidence type="ECO:0008006" key="3">
    <source>
        <dbReference type="Google" id="ProtNLM"/>
    </source>
</evidence>
<dbReference type="RefSeq" id="WP_000761921.1">
    <property type="nucleotide sequence ID" value="NZ_NFCF01000037.1"/>
</dbReference>
<reference evidence="1 2" key="1">
    <citation type="submission" date="2016-10" db="EMBL/GenBank/DDBJ databases">
        <title>Comparative genomics of Bacillus thuringiensis reveals a path to pathogens against multiple invertebrate hosts.</title>
        <authorList>
            <person name="Zheng J."/>
            <person name="Gao Q."/>
            <person name="Liu H."/>
            <person name="Peng D."/>
            <person name="Ruan L."/>
            <person name="Sun M."/>
        </authorList>
    </citation>
    <scope>NUCLEOTIDE SEQUENCE [LARGE SCALE GENOMIC DNA]</scope>
    <source>
        <strain evidence="1">BGSC 4AC1</strain>
    </source>
</reference>
<name>A0A242WDP2_BACTU</name>
<dbReference type="Proteomes" id="UP000195152">
    <property type="component" value="Unassembled WGS sequence"/>
</dbReference>
<dbReference type="Gene3D" id="3.90.70.10">
    <property type="entry name" value="Cysteine proteinases"/>
    <property type="match status" value="1"/>
</dbReference>
<sequence length="270" mass="31092">MKLAQRILIIVAFILSVWNFSNINDVFAEEVEFSGLTAPIGVNVRDNKNSNGNIIDVLQGNQTVYFNGWEYGESLKDYWTGSIDNRWFYFFKNGKKVYVASAFINGNPPNSTTTIKLNVPNIKQQQSNWCWAGTSVSVLNYFGQPTTQQQFVGYVKGGLYNYPATSREIQNGLIYFGLTSTINRGTLSYDEFRSQINSNKPMITLINWKNGGNIGHFLVLDGYFKGMNNMNYITYMDPWYGDHYQHNFESFKNNDRFWWNETVQGISRGY</sequence>
<protein>
    <recommendedName>
        <fullName evidence="3">Peptidase C39-like domain-containing protein</fullName>
    </recommendedName>
</protein>
<evidence type="ECO:0000313" key="1">
    <source>
        <dbReference type="EMBL" id="OTW54387.1"/>
    </source>
</evidence>
<dbReference type="Pfam" id="PF12385">
    <property type="entry name" value="Peptidase_C70"/>
    <property type="match status" value="1"/>
</dbReference>
<comment type="caution">
    <text evidence="1">The sequence shown here is derived from an EMBL/GenBank/DDBJ whole genome shotgun (WGS) entry which is preliminary data.</text>
</comment>
<dbReference type="AlphaFoldDB" id="A0A242WDP2"/>
<proteinExistence type="predicted"/>
<organism evidence="1 2">
    <name type="scientific">Bacillus thuringiensis serovar mexicanensis</name>
    <dbReference type="NCBI Taxonomy" id="180868"/>
    <lineage>
        <taxon>Bacteria</taxon>
        <taxon>Bacillati</taxon>
        <taxon>Bacillota</taxon>
        <taxon>Bacilli</taxon>
        <taxon>Bacillales</taxon>
        <taxon>Bacillaceae</taxon>
        <taxon>Bacillus</taxon>
        <taxon>Bacillus cereus group</taxon>
    </lineage>
</organism>